<gene>
    <name evidence="1" type="ORF">CH063_12367</name>
</gene>
<dbReference type="AlphaFoldDB" id="H1VQ33"/>
<accession>H1VQ33</accession>
<protein>
    <submittedName>
        <fullName evidence="1">Uncharacterized protein</fullName>
    </submittedName>
</protein>
<reference evidence="2" key="1">
    <citation type="journal article" date="2012" name="Nat. Genet.">
        <title>Lifestyle transitions in plant pathogenic Colletotrichum fungi deciphered by genome and transcriptome analyses.</title>
        <authorList>
            <person name="O'Connell R.J."/>
            <person name="Thon M.R."/>
            <person name="Hacquard S."/>
            <person name="Amyotte S.G."/>
            <person name="Kleemann J."/>
            <person name="Torres M.F."/>
            <person name="Damm U."/>
            <person name="Buiate E.A."/>
            <person name="Epstein L."/>
            <person name="Alkan N."/>
            <person name="Altmueller J."/>
            <person name="Alvarado-Balderrama L."/>
            <person name="Bauser C.A."/>
            <person name="Becker C."/>
            <person name="Birren B.W."/>
            <person name="Chen Z."/>
            <person name="Choi J."/>
            <person name="Crouch J.A."/>
            <person name="Duvick J.P."/>
            <person name="Farman M.A."/>
            <person name="Gan P."/>
            <person name="Heiman D."/>
            <person name="Henrissat B."/>
            <person name="Howard R.J."/>
            <person name="Kabbage M."/>
            <person name="Koch C."/>
            <person name="Kracher B."/>
            <person name="Kubo Y."/>
            <person name="Law A.D."/>
            <person name="Lebrun M.-H."/>
            <person name="Lee Y.-H."/>
            <person name="Miyara I."/>
            <person name="Moore N."/>
            <person name="Neumann U."/>
            <person name="Nordstroem K."/>
            <person name="Panaccione D.G."/>
            <person name="Panstruga R."/>
            <person name="Place M."/>
            <person name="Proctor R.H."/>
            <person name="Prusky D."/>
            <person name="Rech G."/>
            <person name="Reinhardt R."/>
            <person name="Rollins J.A."/>
            <person name="Rounsley S."/>
            <person name="Schardl C.L."/>
            <person name="Schwartz D.C."/>
            <person name="Shenoy N."/>
            <person name="Shirasu K."/>
            <person name="Sikhakolli U.R."/>
            <person name="Stueber K."/>
            <person name="Sukno S.A."/>
            <person name="Sweigard J.A."/>
            <person name="Takano Y."/>
            <person name="Takahara H."/>
            <person name="Trail F."/>
            <person name="van der Does H.C."/>
            <person name="Voll L.M."/>
            <person name="Will I."/>
            <person name="Young S."/>
            <person name="Zeng Q."/>
            <person name="Zhang J."/>
            <person name="Zhou S."/>
            <person name="Dickman M.B."/>
            <person name="Schulze-Lefert P."/>
            <person name="Ver Loren van Themaat E."/>
            <person name="Ma L.-J."/>
            <person name="Vaillancourt L.J."/>
        </authorList>
    </citation>
    <scope>NUCLEOTIDE SEQUENCE [LARGE SCALE GENOMIC DNA]</scope>
    <source>
        <strain evidence="2">IMI 349063</strain>
    </source>
</reference>
<name>H1VQ33_COLHI</name>
<dbReference type="HOGENOM" id="CLU_2468960_0_0_1"/>
<sequence length="88" mass="9940">MSTNRLSTSQPVVTLGASSCYFESWRDGDVDSHLAQRLEHRGWLGADFYLLFHHTRAVRRCVHALQDALMGMSLMMIPQQLVALDGHV</sequence>
<dbReference type="PROSITE" id="PS51257">
    <property type="entry name" value="PROKAR_LIPOPROTEIN"/>
    <property type="match status" value="1"/>
</dbReference>
<organism evidence="1 2">
    <name type="scientific">Colletotrichum higginsianum (strain IMI 349063)</name>
    <name type="common">Crucifer anthracnose fungus</name>
    <dbReference type="NCBI Taxonomy" id="759273"/>
    <lineage>
        <taxon>Eukaryota</taxon>
        <taxon>Fungi</taxon>
        <taxon>Dikarya</taxon>
        <taxon>Ascomycota</taxon>
        <taxon>Pezizomycotina</taxon>
        <taxon>Sordariomycetes</taxon>
        <taxon>Hypocreomycetidae</taxon>
        <taxon>Glomerellales</taxon>
        <taxon>Glomerellaceae</taxon>
        <taxon>Colletotrichum</taxon>
        <taxon>Colletotrichum destructivum species complex</taxon>
    </lineage>
</organism>
<evidence type="ECO:0000313" key="1">
    <source>
        <dbReference type="EMBL" id="CCF42339.1"/>
    </source>
</evidence>
<proteinExistence type="predicted"/>
<evidence type="ECO:0000313" key="2">
    <source>
        <dbReference type="Proteomes" id="UP000007174"/>
    </source>
</evidence>
<dbReference type="EMBL" id="CACQ02005314">
    <property type="protein sequence ID" value="CCF42339.1"/>
    <property type="molecule type" value="Genomic_DNA"/>
</dbReference>
<dbReference type="Proteomes" id="UP000007174">
    <property type="component" value="Unassembled WGS sequence"/>
</dbReference>